<dbReference type="EMBL" id="FNIR01000003">
    <property type="protein sequence ID" value="SDO01087.1"/>
    <property type="molecule type" value="Genomic_DNA"/>
</dbReference>
<evidence type="ECO:0000256" key="6">
    <source>
        <dbReference type="ARBA" id="ARBA00023136"/>
    </source>
</evidence>
<keyword evidence="5 7" id="KW-1133">Transmembrane helix</keyword>
<accession>A0A1H0G2H2</accession>
<evidence type="ECO:0000256" key="5">
    <source>
        <dbReference type="ARBA" id="ARBA00022989"/>
    </source>
</evidence>
<gene>
    <name evidence="9" type="ORF">SAMN05660199_01115</name>
</gene>
<keyword evidence="10" id="KW-1185">Reference proteome</keyword>
<sequence length="204" mass="20805">MSALSTVAEAATALVDAAGDAGLAAVMAVEAVLPIPSEVVLPLVGSQVAAGQLSYPGAVLAATLGSTLGAWAMFLAGRAGGRTRVQQLSRLIGLDARRWDHLESWFDRRGAWVVLLGRLVPGVRVLVNLPAGSLGMPTARFLALTAAGSAVWNAAWIGAGSTLVTYWDAVLSAVADARPGTLLAAAVGLVVVLARQTRARAVFG</sequence>
<feature type="domain" description="VTT" evidence="8">
    <location>
        <begin position="35"/>
        <end position="161"/>
    </location>
</feature>
<name>A0A1H0G2H2_9ACTN</name>
<evidence type="ECO:0000256" key="7">
    <source>
        <dbReference type="SAM" id="Phobius"/>
    </source>
</evidence>
<dbReference type="GO" id="GO:0005886">
    <property type="term" value="C:plasma membrane"/>
    <property type="evidence" value="ECO:0007669"/>
    <property type="project" value="UniProtKB-SubCell"/>
</dbReference>
<evidence type="ECO:0000256" key="4">
    <source>
        <dbReference type="ARBA" id="ARBA00022692"/>
    </source>
</evidence>
<dbReference type="Proteomes" id="UP000199088">
    <property type="component" value="Unassembled WGS sequence"/>
</dbReference>
<evidence type="ECO:0000256" key="2">
    <source>
        <dbReference type="ARBA" id="ARBA00010792"/>
    </source>
</evidence>
<keyword evidence="6 7" id="KW-0472">Membrane</keyword>
<dbReference type="Pfam" id="PF09335">
    <property type="entry name" value="VTT_dom"/>
    <property type="match status" value="1"/>
</dbReference>
<reference evidence="10" key="1">
    <citation type="submission" date="2016-10" db="EMBL/GenBank/DDBJ databases">
        <authorList>
            <person name="Varghese N."/>
            <person name="Submissions S."/>
        </authorList>
    </citation>
    <scope>NUCLEOTIDE SEQUENCE [LARGE SCALE GENOMIC DNA]</scope>
    <source>
        <strain evidence="10">DSM 45843</strain>
    </source>
</reference>
<comment type="subcellular location">
    <subcellularLocation>
        <location evidence="1">Cell membrane</location>
        <topology evidence="1">Multi-pass membrane protein</topology>
    </subcellularLocation>
</comment>
<comment type="similarity">
    <text evidence="2">Belongs to the DedA family.</text>
</comment>
<dbReference type="RefSeq" id="WP_091241188.1">
    <property type="nucleotide sequence ID" value="NZ_FNIR01000003.1"/>
</dbReference>
<dbReference type="PANTHER" id="PTHR42709:SF6">
    <property type="entry name" value="UNDECAPRENYL PHOSPHATE TRANSPORTER A"/>
    <property type="match status" value="1"/>
</dbReference>
<organism evidence="9 10">
    <name type="scientific">Klenkia soli</name>
    <dbReference type="NCBI Taxonomy" id="1052260"/>
    <lineage>
        <taxon>Bacteria</taxon>
        <taxon>Bacillati</taxon>
        <taxon>Actinomycetota</taxon>
        <taxon>Actinomycetes</taxon>
        <taxon>Geodermatophilales</taxon>
        <taxon>Geodermatophilaceae</taxon>
        <taxon>Klenkia</taxon>
    </lineage>
</organism>
<evidence type="ECO:0000259" key="8">
    <source>
        <dbReference type="Pfam" id="PF09335"/>
    </source>
</evidence>
<feature type="transmembrane region" description="Helical" evidence="7">
    <location>
        <begin position="141"/>
        <end position="165"/>
    </location>
</feature>
<dbReference type="InterPro" id="IPR032816">
    <property type="entry name" value="VTT_dom"/>
</dbReference>
<dbReference type="OrthoDB" id="9813426at2"/>
<dbReference type="InterPro" id="IPR051311">
    <property type="entry name" value="DedA_domain"/>
</dbReference>
<proteinExistence type="inferred from homology"/>
<evidence type="ECO:0000256" key="3">
    <source>
        <dbReference type="ARBA" id="ARBA00022475"/>
    </source>
</evidence>
<dbReference type="PANTHER" id="PTHR42709">
    <property type="entry name" value="ALKALINE PHOSPHATASE LIKE PROTEIN"/>
    <property type="match status" value="1"/>
</dbReference>
<keyword evidence="4 7" id="KW-0812">Transmembrane</keyword>
<feature type="transmembrane region" description="Helical" evidence="7">
    <location>
        <begin position="177"/>
        <end position="194"/>
    </location>
</feature>
<evidence type="ECO:0000313" key="10">
    <source>
        <dbReference type="Proteomes" id="UP000199088"/>
    </source>
</evidence>
<protein>
    <submittedName>
        <fullName evidence="9">Membrane protein DedA, SNARE-associated domain</fullName>
    </submittedName>
</protein>
<dbReference type="STRING" id="1052260.SAMN05660199_01115"/>
<dbReference type="AlphaFoldDB" id="A0A1H0G2H2"/>
<evidence type="ECO:0000256" key="1">
    <source>
        <dbReference type="ARBA" id="ARBA00004651"/>
    </source>
</evidence>
<evidence type="ECO:0000313" key="9">
    <source>
        <dbReference type="EMBL" id="SDO01087.1"/>
    </source>
</evidence>
<keyword evidence="3" id="KW-1003">Cell membrane</keyword>
<feature type="transmembrane region" description="Helical" evidence="7">
    <location>
        <begin position="55"/>
        <end position="76"/>
    </location>
</feature>